<gene>
    <name evidence="3" type="ORF">UT08_C0006G0069</name>
</gene>
<reference evidence="3 4" key="1">
    <citation type="journal article" date="2015" name="Nature">
        <title>rRNA introns, odd ribosomes, and small enigmatic genomes across a large radiation of phyla.</title>
        <authorList>
            <person name="Brown C.T."/>
            <person name="Hug L.A."/>
            <person name="Thomas B.C."/>
            <person name="Sharon I."/>
            <person name="Castelle C.J."/>
            <person name="Singh A."/>
            <person name="Wilkins M.J."/>
            <person name="Williams K.H."/>
            <person name="Banfield J.F."/>
        </authorList>
    </citation>
    <scope>NUCLEOTIDE SEQUENCE [LARGE SCALE GENOMIC DNA]</scope>
</reference>
<accession>A0A0G0P829</accession>
<comment type="caution">
    <text evidence="3">The sequence shown here is derived from an EMBL/GenBank/DDBJ whole genome shotgun (WGS) entry which is preliminary data.</text>
</comment>
<dbReference type="GO" id="GO:0016787">
    <property type="term" value="F:hydrolase activity"/>
    <property type="evidence" value="ECO:0007669"/>
    <property type="project" value="UniProtKB-KW"/>
</dbReference>
<proteinExistence type="predicted"/>
<dbReference type="InterPro" id="IPR023365">
    <property type="entry name" value="Sortase_dom-sf"/>
</dbReference>
<keyword evidence="2" id="KW-0812">Transmembrane</keyword>
<keyword evidence="1" id="KW-0378">Hydrolase</keyword>
<dbReference type="SUPFAM" id="SSF63817">
    <property type="entry name" value="Sortase"/>
    <property type="match status" value="1"/>
</dbReference>
<keyword evidence="2" id="KW-0472">Membrane</keyword>
<evidence type="ECO:0008006" key="5">
    <source>
        <dbReference type="Google" id="ProtNLM"/>
    </source>
</evidence>
<organism evidence="3 4">
    <name type="scientific">Candidatus Woesebacteria bacterium GW2011_GWB1_38_8</name>
    <dbReference type="NCBI Taxonomy" id="1618570"/>
    <lineage>
        <taxon>Bacteria</taxon>
        <taxon>Candidatus Woeseibacteriota</taxon>
    </lineage>
</organism>
<dbReference type="Gene3D" id="2.40.260.10">
    <property type="entry name" value="Sortase"/>
    <property type="match status" value="1"/>
</dbReference>
<evidence type="ECO:0000313" key="3">
    <source>
        <dbReference type="EMBL" id="KKQ85486.1"/>
    </source>
</evidence>
<dbReference type="Pfam" id="PF04203">
    <property type="entry name" value="Sortase"/>
    <property type="match status" value="1"/>
</dbReference>
<dbReference type="EMBL" id="LBVL01000006">
    <property type="protein sequence ID" value="KKQ85486.1"/>
    <property type="molecule type" value="Genomic_DNA"/>
</dbReference>
<dbReference type="STRING" id="1618570.UT08_C0006G0069"/>
<sequence>MSVRFRRVFAFINFLSGSTILFSVLFPIISYELTAPPILISPIVEKDSFNSKAATTKASTWFEGGAKKEDFVAPEVKYYTMSIPKLGIDGATVAIGGEDLAKSLIHYPGTAFPGKVGNSVIFGHSTLPIFFSPTNYKSIFSTLPKLEKGDEITVNYDDITYKYIVETKFEVLPKDIQILDQDKDGSYISLITCVPPGDPRKPRRLVVRARLVPY</sequence>
<evidence type="ECO:0000256" key="1">
    <source>
        <dbReference type="ARBA" id="ARBA00022801"/>
    </source>
</evidence>
<dbReference type="InterPro" id="IPR005754">
    <property type="entry name" value="Sortase"/>
</dbReference>
<evidence type="ECO:0000256" key="2">
    <source>
        <dbReference type="SAM" id="Phobius"/>
    </source>
</evidence>
<name>A0A0G0P829_9BACT</name>
<dbReference type="AlphaFoldDB" id="A0A0G0P829"/>
<feature type="transmembrane region" description="Helical" evidence="2">
    <location>
        <begin position="7"/>
        <end position="29"/>
    </location>
</feature>
<dbReference type="NCBIfam" id="TIGR01076">
    <property type="entry name" value="sortase_fam"/>
    <property type="match status" value="1"/>
</dbReference>
<keyword evidence="2" id="KW-1133">Transmembrane helix</keyword>
<protein>
    <recommendedName>
        <fullName evidence="5">Sortase family protein</fullName>
    </recommendedName>
</protein>
<dbReference type="Proteomes" id="UP000034081">
    <property type="component" value="Unassembled WGS sequence"/>
</dbReference>
<evidence type="ECO:0000313" key="4">
    <source>
        <dbReference type="Proteomes" id="UP000034081"/>
    </source>
</evidence>